<organism evidence="7 8">
    <name type="scientific">Candidatus Caccoplasma merdipullorum</name>
    <dbReference type="NCBI Taxonomy" id="2840718"/>
    <lineage>
        <taxon>Bacteria</taxon>
        <taxon>Pseudomonadati</taxon>
        <taxon>Bacteroidota</taxon>
        <taxon>Bacteroidia</taxon>
        <taxon>Bacteroidales</taxon>
        <taxon>Bacteroidaceae</taxon>
        <taxon>Bacteroidaceae incertae sedis</taxon>
        <taxon>Candidatus Caccoplasma</taxon>
    </lineage>
</organism>
<dbReference type="AlphaFoldDB" id="A0A9D9E5B7"/>
<name>A0A9D9E5B7_9BACT</name>
<comment type="similarity">
    <text evidence="1">Belongs to the DNA polymerase type-Y family.</text>
</comment>
<dbReference type="GO" id="GO:0005829">
    <property type="term" value="C:cytosol"/>
    <property type="evidence" value="ECO:0007669"/>
    <property type="project" value="TreeGrafter"/>
</dbReference>
<dbReference type="Gene3D" id="1.10.150.20">
    <property type="entry name" value="5' to 3' exonuclease, C-terminal subdomain"/>
    <property type="match status" value="1"/>
</dbReference>
<dbReference type="GO" id="GO:0009432">
    <property type="term" value="P:SOS response"/>
    <property type="evidence" value="ECO:0007669"/>
    <property type="project" value="UniProtKB-KW"/>
</dbReference>
<evidence type="ECO:0000256" key="2">
    <source>
        <dbReference type="ARBA" id="ARBA00022763"/>
    </source>
</evidence>
<comment type="caution">
    <text evidence="7">The sequence shown here is derived from an EMBL/GenBank/DDBJ whole genome shotgun (WGS) entry which is preliminary data.</text>
</comment>
<dbReference type="PROSITE" id="PS50173">
    <property type="entry name" value="UMUC"/>
    <property type="match status" value="1"/>
</dbReference>
<evidence type="ECO:0000256" key="3">
    <source>
        <dbReference type="ARBA" id="ARBA00023199"/>
    </source>
</evidence>
<evidence type="ECO:0000313" key="7">
    <source>
        <dbReference type="EMBL" id="MBO8438780.1"/>
    </source>
</evidence>
<evidence type="ECO:0000313" key="8">
    <source>
        <dbReference type="Proteomes" id="UP000823636"/>
    </source>
</evidence>
<evidence type="ECO:0000259" key="6">
    <source>
        <dbReference type="PROSITE" id="PS50173"/>
    </source>
</evidence>
<dbReference type="Pfam" id="PF11798">
    <property type="entry name" value="IMS_HHH"/>
    <property type="match status" value="1"/>
</dbReference>
<dbReference type="InterPro" id="IPR050116">
    <property type="entry name" value="DNA_polymerase-Y"/>
</dbReference>
<evidence type="ECO:0000256" key="1">
    <source>
        <dbReference type="ARBA" id="ARBA00010945"/>
    </source>
</evidence>
<reference evidence="7" key="1">
    <citation type="submission" date="2020-10" db="EMBL/GenBank/DDBJ databases">
        <authorList>
            <person name="Gilroy R."/>
        </authorList>
    </citation>
    <scope>NUCLEOTIDE SEQUENCE</scope>
    <source>
        <strain evidence="7">G3-4614</strain>
    </source>
</reference>
<accession>A0A9D9E5B7</accession>
<feature type="domain" description="UmuC" evidence="6">
    <location>
        <begin position="2"/>
        <end position="186"/>
    </location>
</feature>
<dbReference type="GO" id="GO:0042276">
    <property type="term" value="P:error-prone translesion synthesis"/>
    <property type="evidence" value="ECO:0007669"/>
    <property type="project" value="TreeGrafter"/>
</dbReference>
<keyword evidence="4" id="KW-0234">DNA repair</keyword>
<evidence type="ECO:0000256" key="4">
    <source>
        <dbReference type="ARBA" id="ARBA00023204"/>
    </source>
</evidence>
<dbReference type="InterPro" id="IPR043502">
    <property type="entry name" value="DNA/RNA_pol_sf"/>
</dbReference>
<dbReference type="SUPFAM" id="SSF56672">
    <property type="entry name" value="DNA/RNA polymerases"/>
    <property type="match status" value="1"/>
</dbReference>
<dbReference type="Gene3D" id="3.30.70.270">
    <property type="match status" value="1"/>
</dbReference>
<dbReference type="InterPro" id="IPR017961">
    <property type="entry name" value="DNA_pol_Y-fam_little_finger"/>
</dbReference>
<dbReference type="PANTHER" id="PTHR11076">
    <property type="entry name" value="DNA REPAIR POLYMERASE UMUC / TRANSFERASE FAMILY MEMBER"/>
    <property type="match status" value="1"/>
</dbReference>
<dbReference type="EMBL" id="JADIMW010000081">
    <property type="protein sequence ID" value="MBO8438780.1"/>
    <property type="molecule type" value="Genomic_DNA"/>
</dbReference>
<dbReference type="GO" id="GO:0003684">
    <property type="term" value="F:damaged DNA binding"/>
    <property type="evidence" value="ECO:0007669"/>
    <property type="project" value="InterPro"/>
</dbReference>
<keyword evidence="2" id="KW-0227">DNA damage</keyword>
<gene>
    <name evidence="7" type="ORF">IAC54_07790</name>
</gene>
<dbReference type="CDD" id="cd01700">
    <property type="entry name" value="PolY_Pol_V_umuC"/>
    <property type="match status" value="1"/>
</dbReference>
<dbReference type="InterPro" id="IPR024728">
    <property type="entry name" value="PolY_HhH_motif"/>
</dbReference>
<dbReference type="Pfam" id="PF13438">
    <property type="entry name" value="DUF4113"/>
    <property type="match status" value="1"/>
</dbReference>
<evidence type="ECO:0000256" key="5">
    <source>
        <dbReference type="ARBA" id="ARBA00023236"/>
    </source>
</evidence>
<dbReference type="GO" id="GO:0003887">
    <property type="term" value="F:DNA-directed DNA polymerase activity"/>
    <property type="evidence" value="ECO:0007669"/>
    <property type="project" value="TreeGrafter"/>
</dbReference>
<protein>
    <submittedName>
        <fullName evidence="7">Y-family DNA polymerase</fullName>
    </submittedName>
</protein>
<dbReference type="InterPro" id="IPR025188">
    <property type="entry name" value="DUF4113"/>
</dbReference>
<dbReference type="GO" id="GO:0006281">
    <property type="term" value="P:DNA repair"/>
    <property type="evidence" value="ECO:0007669"/>
    <property type="project" value="UniProtKB-KW"/>
</dbReference>
<dbReference type="Gene3D" id="3.40.1170.60">
    <property type="match status" value="1"/>
</dbReference>
<dbReference type="Proteomes" id="UP000823636">
    <property type="component" value="Unassembled WGS sequence"/>
</dbReference>
<proteinExistence type="inferred from homology"/>
<keyword evidence="3" id="KW-0741">SOS mutagenesis</keyword>
<dbReference type="PANTHER" id="PTHR11076:SF34">
    <property type="entry name" value="PROTEIN UMUC"/>
    <property type="match status" value="1"/>
</dbReference>
<dbReference type="Pfam" id="PF00817">
    <property type="entry name" value="IMS"/>
    <property type="match status" value="1"/>
</dbReference>
<reference evidence="7" key="2">
    <citation type="journal article" date="2021" name="PeerJ">
        <title>Extensive microbial diversity within the chicken gut microbiome revealed by metagenomics and culture.</title>
        <authorList>
            <person name="Gilroy R."/>
            <person name="Ravi A."/>
            <person name="Getino M."/>
            <person name="Pursley I."/>
            <person name="Horton D.L."/>
            <person name="Alikhan N.F."/>
            <person name="Baker D."/>
            <person name="Gharbi K."/>
            <person name="Hall N."/>
            <person name="Watson M."/>
            <person name="Adriaenssens E.M."/>
            <person name="Foster-Nyarko E."/>
            <person name="Jarju S."/>
            <person name="Secka A."/>
            <person name="Antonio M."/>
            <person name="Oren A."/>
            <person name="Chaudhuri R.R."/>
            <person name="La Ragione R."/>
            <person name="Hildebrand F."/>
            <person name="Pallen M.J."/>
        </authorList>
    </citation>
    <scope>NUCLEOTIDE SEQUENCE</scope>
    <source>
        <strain evidence="7">G3-4614</strain>
    </source>
</reference>
<keyword evidence="5" id="KW-0742">SOS response</keyword>
<dbReference type="Pfam" id="PF11799">
    <property type="entry name" value="IMS_C"/>
    <property type="match status" value="1"/>
</dbReference>
<sequence length="420" mass="46896">MVGVCDCNNFFVSCERVFNPSLNGKPVVVLSNNDGCIISRSNEAKRLGIKMGQPYFQIKRFCDENGVKIFSSNYALYSDMSHRVMSILRETVPHIEVYSVDEAFIGFDTTDTEILAKTGRRIVERVLRCTGIPVSVGVSQSKTLAKIASKLSKQYPRLNGMCLMYRKEDVEKVLKNFPVGDVWGIGRRLSARLVSMGYSTAWDFYRMGKESARHIGGIGTERTWEELHGTSCIELETEERNRQQICVSRSFAEGIKEFEEMRSVIVAFASKCAEKLRSEKSLCGALSVFMRGGISASKGVPDYDSRAILLETPTDNTAVIAGEAVKALSMIFDRRGNGYKKAGVVLTDISPKCHRQTRLFDETDHEREGRFLKVVDAINAANGANTIVIASQGFDGMKVNRNHLSKHYTTDWDDILTVNV</sequence>
<dbReference type="InterPro" id="IPR001126">
    <property type="entry name" value="UmuC"/>
</dbReference>
<dbReference type="InterPro" id="IPR043128">
    <property type="entry name" value="Rev_trsase/Diguanyl_cyclase"/>
</dbReference>